<reference evidence="1" key="1">
    <citation type="submission" date="2014-09" db="EMBL/GenBank/DDBJ databases">
        <authorList>
            <person name="Magalhaes I.L.F."/>
            <person name="Oliveira U."/>
            <person name="Santos F.R."/>
            <person name="Vidigal T.H.D.A."/>
            <person name="Brescovit A.D."/>
            <person name="Santos A.J."/>
        </authorList>
    </citation>
    <scope>NUCLEOTIDE SEQUENCE</scope>
    <source>
        <tissue evidence="1">Shoot tissue taken approximately 20 cm above the soil surface</tissue>
    </source>
</reference>
<protein>
    <submittedName>
        <fullName evidence="1">Uncharacterized protein</fullName>
    </submittedName>
</protein>
<accession>A0A0A9C4A3</accession>
<name>A0A0A9C4A3_ARUDO</name>
<sequence length="40" mass="4492">MCMSPSPQSKSQMALISVHAMILQAKISQYLFFRPSPCHP</sequence>
<organism evidence="1">
    <name type="scientific">Arundo donax</name>
    <name type="common">Giant reed</name>
    <name type="synonym">Donax arundinaceus</name>
    <dbReference type="NCBI Taxonomy" id="35708"/>
    <lineage>
        <taxon>Eukaryota</taxon>
        <taxon>Viridiplantae</taxon>
        <taxon>Streptophyta</taxon>
        <taxon>Embryophyta</taxon>
        <taxon>Tracheophyta</taxon>
        <taxon>Spermatophyta</taxon>
        <taxon>Magnoliopsida</taxon>
        <taxon>Liliopsida</taxon>
        <taxon>Poales</taxon>
        <taxon>Poaceae</taxon>
        <taxon>PACMAD clade</taxon>
        <taxon>Arundinoideae</taxon>
        <taxon>Arundineae</taxon>
        <taxon>Arundo</taxon>
    </lineage>
</organism>
<evidence type="ECO:0000313" key="1">
    <source>
        <dbReference type="EMBL" id="JAD70421.1"/>
    </source>
</evidence>
<proteinExistence type="predicted"/>
<dbReference type="AlphaFoldDB" id="A0A0A9C4A3"/>
<dbReference type="EMBL" id="GBRH01227474">
    <property type="protein sequence ID" value="JAD70421.1"/>
    <property type="molecule type" value="Transcribed_RNA"/>
</dbReference>
<reference evidence="1" key="2">
    <citation type="journal article" date="2015" name="Data Brief">
        <title>Shoot transcriptome of the giant reed, Arundo donax.</title>
        <authorList>
            <person name="Barrero R.A."/>
            <person name="Guerrero F.D."/>
            <person name="Moolhuijzen P."/>
            <person name="Goolsby J.A."/>
            <person name="Tidwell J."/>
            <person name="Bellgard S.E."/>
            <person name="Bellgard M.I."/>
        </authorList>
    </citation>
    <scope>NUCLEOTIDE SEQUENCE</scope>
    <source>
        <tissue evidence="1">Shoot tissue taken approximately 20 cm above the soil surface</tissue>
    </source>
</reference>